<name>A0ABT7E254_9NEIS</name>
<proteinExistence type="predicted"/>
<dbReference type="Pfam" id="PF03621">
    <property type="entry name" value="MbtH"/>
    <property type="match status" value="1"/>
</dbReference>
<dbReference type="EMBL" id="JARRAF010000019">
    <property type="protein sequence ID" value="MDK2125423.1"/>
    <property type="molecule type" value="Genomic_DNA"/>
</dbReference>
<dbReference type="InterPro" id="IPR037407">
    <property type="entry name" value="MLP_fam"/>
</dbReference>
<evidence type="ECO:0000313" key="3">
    <source>
        <dbReference type="Proteomes" id="UP001172778"/>
    </source>
</evidence>
<dbReference type="SMART" id="SM00923">
    <property type="entry name" value="MbtH"/>
    <property type="match status" value="1"/>
</dbReference>
<dbReference type="InterPro" id="IPR005153">
    <property type="entry name" value="MbtH-like_dom"/>
</dbReference>
<dbReference type="RefSeq" id="WP_284101734.1">
    <property type="nucleotide sequence ID" value="NZ_JARRAF010000019.1"/>
</dbReference>
<reference evidence="2" key="1">
    <citation type="submission" date="2023-03" db="EMBL/GenBank/DDBJ databases">
        <title>Chitinimonas shenzhenensis gen. nov., sp. nov., a novel member of family Burkholderiaceae isolated from activated sludge collected in Shen Zhen, China.</title>
        <authorList>
            <person name="Wang X."/>
        </authorList>
    </citation>
    <scope>NUCLEOTIDE SEQUENCE</scope>
    <source>
        <strain evidence="2">DQS-5</strain>
    </source>
</reference>
<feature type="domain" description="MbtH-like" evidence="1">
    <location>
        <begin position="7"/>
        <end position="57"/>
    </location>
</feature>
<dbReference type="PANTHER" id="PTHR38444">
    <property type="entry name" value="ENTEROBACTIN BIOSYNTHESIS PROTEIN YBDZ"/>
    <property type="match status" value="1"/>
</dbReference>
<protein>
    <submittedName>
        <fullName evidence="2">MbtH family NRPS accessory protein</fullName>
    </submittedName>
</protein>
<dbReference type="InterPro" id="IPR038020">
    <property type="entry name" value="MbtH-like_sf"/>
</dbReference>
<dbReference type="Gene3D" id="3.90.820.10">
    <property type="entry name" value="Structural Genomics, Unknown Function 30-nov-00 1gh9 Mol_id"/>
    <property type="match status" value="1"/>
</dbReference>
<dbReference type="SUPFAM" id="SSF160582">
    <property type="entry name" value="MbtH-like"/>
    <property type="match status" value="1"/>
</dbReference>
<evidence type="ECO:0000313" key="2">
    <source>
        <dbReference type="EMBL" id="MDK2125423.1"/>
    </source>
</evidence>
<evidence type="ECO:0000259" key="1">
    <source>
        <dbReference type="SMART" id="SM00923"/>
    </source>
</evidence>
<gene>
    <name evidence="2" type="ORF">PZA18_15315</name>
</gene>
<sequence>MSTVQTNDERDPFEHYLVVRNAKGDHSIWPSVKTLPAGWDPLDMKGSRAECLSWIEQNWSGPQLG</sequence>
<dbReference type="Proteomes" id="UP001172778">
    <property type="component" value="Unassembled WGS sequence"/>
</dbReference>
<dbReference type="PANTHER" id="PTHR38444:SF1">
    <property type="entry name" value="ENTEROBACTIN BIOSYNTHESIS PROTEIN YBDZ"/>
    <property type="match status" value="1"/>
</dbReference>
<comment type="caution">
    <text evidence="2">The sequence shown here is derived from an EMBL/GenBank/DDBJ whole genome shotgun (WGS) entry which is preliminary data.</text>
</comment>
<keyword evidence="3" id="KW-1185">Reference proteome</keyword>
<accession>A0ABT7E254</accession>
<organism evidence="2 3">
    <name type="scientific">Parachitinimonas caeni</name>
    <dbReference type="NCBI Taxonomy" id="3031301"/>
    <lineage>
        <taxon>Bacteria</taxon>
        <taxon>Pseudomonadati</taxon>
        <taxon>Pseudomonadota</taxon>
        <taxon>Betaproteobacteria</taxon>
        <taxon>Neisseriales</taxon>
        <taxon>Chitinibacteraceae</taxon>
        <taxon>Parachitinimonas</taxon>
    </lineage>
</organism>